<feature type="transmembrane region" description="Helical" evidence="9">
    <location>
        <begin position="2162"/>
        <end position="2185"/>
    </location>
</feature>
<keyword evidence="7 9" id="KW-1133">Transmembrane helix</keyword>
<dbReference type="Pfam" id="PF23321">
    <property type="entry name" value="R1_ABCA1"/>
    <property type="match status" value="2"/>
</dbReference>
<keyword evidence="12" id="KW-1185">Reference proteome</keyword>
<dbReference type="PANTHER" id="PTHR19229:SF250">
    <property type="entry name" value="ABC TRANSPORTER DOMAIN-CONTAINING PROTEIN-RELATED"/>
    <property type="match status" value="1"/>
</dbReference>
<feature type="transmembrane region" description="Helical" evidence="9">
    <location>
        <begin position="2886"/>
        <end position="2909"/>
    </location>
</feature>
<feature type="transmembrane region" description="Helical" evidence="9">
    <location>
        <begin position="2991"/>
        <end position="3013"/>
    </location>
</feature>
<dbReference type="Pfam" id="PF00005">
    <property type="entry name" value="ABC_tran"/>
    <property type="match status" value="4"/>
</dbReference>
<dbReference type="PANTHER" id="PTHR19229">
    <property type="entry name" value="ATP-BINDING CASSETTE TRANSPORTER SUBFAMILY A ABCA"/>
    <property type="match status" value="1"/>
</dbReference>
<evidence type="ECO:0000256" key="4">
    <source>
        <dbReference type="ARBA" id="ARBA00022737"/>
    </source>
</evidence>
<feature type="domain" description="ABC transporter" evidence="10">
    <location>
        <begin position="1403"/>
        <end position="1633"/>
    </location>
</feature>
<dbReference type="STRING" id="69004.A0A182QCE6"/>
<feature type="domain" description="ABC transporter" evidence="10">
    <location>
        <begin position="587"/>
        <end position="817"/>
    </location>
</feature>
<feature type="transmembrane region" description="Helical" evidence="9">
    <location>
        <begin position="949"/>
        <end position="970"/>
    </location>
</feature>
<feature type="transmembrane region" description="Helical" evidence="9">
    <location>
        <begin position="1230"/>
        <end position="1251"/>
    </location>
</feature>
<proteinExistence type="predicted"/>
<feature type="transmembrane region" description="Helical" evidence="9">
    <location>
        <begin position="2827"/>
        <end position="2844"/>
    </location>
</feature>
<dbReference type="Pfam" id="PF12698">
    <property type="entry name" value="ABC2_membrane_3"/>
    <property type="match status" value="4"/>
</dbReference>
<dbReference type="SUPFAM" id="SSF52540">
    <property type="entry name" value="P-loop containing nucleoside triphosphate hydrolases"/>
    <property type="match status" value="4"/>
</dbReference>
<feature type="domain" description="ABC transporter" evidence="10">
    <location>
        <begin position="2240"/>
        <end position="2469"/>
    </location>
</feature>
<organism evidence="11 12">
    <name type="scientific">Anopheles farauti</name>
    <dbReference type="NCBI Taxonomy" id="69004"/>
    <lineage>
        <taxon>Eukaryota</taxon>
        <taxon>Metazoa</taxon>
        <taxon>Ecdysozoa</taxon>
        <taxon>Arthropoda</taxon>
        <taxon>Hexapoda</taxon>
        <taxon>Insecta</taxon>
        <taxon>Pterygota</taxon>
        <taxon>Neoptera</taxon>
        <taxon>Endopterygota</taxon>
        <taxon>Diptera</taxon>
        <taxon>Nematocera</taxon>
        <taxon>Culicoidea</taxon>
        <taxon>Culicidae</taxon>
        <taxon>Anophelinae</taxon>
        <taxon>Anopheles</taxon>
    </lineage>
</organism>
<evidence type="ECO:0000256" key="7">
    <source>
        <dbReference type="ARBA" id="ARBA00022989"/>
    </source>
</evidence>
<dbReference type="InterPro" id="IPR027417">
    <property type="entry name" value="P-loop_NTPase"/>
</dbReference>
<dbReference type="CDD" id="cd03263">
    <property type="entry name" value="ABC_subfamily_A"/>
    <property type="match status" value="4"/>
</dbReference>
<dbReference type="EnsemblMetazoa" id="AFAF007367-RA">
    <property type="protein sequence ID" value="AFAF007367-PA"/>
    <property type="gene ID" value="AFAF007367"/>
</dbReference>
<dbReference type="GO" id="GO:0016887">
    <property type="term" value="F:ATP hydrolysis activity"/>
    <property type="evidence" value="ECO:0007669"/>
    <property type="project" value="InterPro"/>
</dbReference>
<feature type="transmembrane region" description="Helical" evidence="9">
    <location>
        <begin position="1202"/>
        <end position="1223"/>
    </location>
</feature>
<evidence type="ECO:0000256" key="2">
    <source>
        <dbReference type="ARBA" id="ARBA00022448"/>
    </source>
</evidence>
<dbReference type="InterPro" id="IPR017871">
    <property type="entry name" value="ABC_transporter-like_CS"/>
</dbReference>
<dbReference type="InterPro" id="IPR026082">
    <property type="entry name" value="ABCA"/>
</dbReference>
<feature type="transmembrane region" description="Helical" evidence="9">
    <location>
        <begin position="403"/>
        <end position="426"/>
    </location>
</feature>
<dbReference type="PROSITE" id="PS00211">
    <property type="entry name" value="ABC_TRANSPORTER_1"/>
    <property type="match status" value="2"/>
</dbReference>
<keyword evidence="6" id="KW-0067">ATP-binding</keyword>
<dbReference type="InterPro" id="IPR003593">
    <property type="entry name" value="AAA+_ATPase"/>
</dbReference>
<evidence type="ECO:0000259" key="10">
    <source>
        <dbReference type="PROSITE" id="PS50893"/>
    </source>
</evidence>
<feature type="transmembrane region" description="Helical" evidence="9">
    <location>
        <begin position="2090"/>
        <end position="2108"/>
    </location>
</feature>
<evidence type="ECO:0000256" key="5">
    <source>
        <dbReference type="ARBA" id="ARBA00022741"/>
    </source>
</evidence>
<accession>A0A182QCE6</accession>
<dbReference type="Gene3D" id="3.40.50.300">
    <property type="entry name" value="P-loop containing nucleotide triphosphate hydrolases"/>
    <property type="match status" value="4"/>
</dbReference>
<feature type="transmembrane region" description="Helical" evidence="9">
    <location>
        <begin position="364"/>
        <end position="391"/>
    </location>
</feature>
<feature type="transmembrane region" description="Helical" evidence="9">
    <location>
        <begin position="2015"/>
        <end position="2040"/>
    </location>
</feature>
<dbReference type="InterPro" id="IPR003439">
    <property type="entry name" value="ABC_transporter-like_ATP-bd"/>
</dbReference>
<name>A0A182QCE6_9DIPT</name>
<dbReference type="EMBL" id="AXCN02000888">
    <property type="status" value="NOT_ANNOTATED_CDS"/>
    <property type="molecule type" value="Genomic_DNA"/>
</dbReference>
<keyword evidence="3 9" id="KW-0812">Transmembrane</keyword>
<reference evidence="12" key="1">
    <citation type="submission" date="2014-01" db="EMBL/GenBank/DDBJ databases">
        <title>The Genome Sequence of Anopheles farauti FAR1 (V2).</title>
        <authorList>
            <consortium name="The Broad Institute Genomics Platform"/>
            <person name="Neafsey D.E."/>
            <person name="Besansky N."/>
            <person name="Howell P."/>
            <person name="Walton C."/>
            <person name="Young S.K."/>
            <person name="Zeng Q."/>
            <person name="Gargeya S."/>
            <person name="Fitzgerald M."/>
            <person name="Haas B."/>
            <person name="Abouelleil A."/>
            <person name="Allen A.W."/>
            <person name="Alvarado L."/>
            <person name="Arachchi H.M."/>
            <person name="Berlin A.M."/>
            <person name="Chapman S.B."/>
            <person name="Gainer-Dewar J."/>
            <person name="Goldberg J."/>
            <person name="Griggs A."/>
            <person name="Gujja S."/>
            <person name="Hansen M."/>
            <person name="Howarth C."/>
            <person name="Imamovic A."/>
            <person name="Ireland A."/>
            <person name="Larimer J."/>
            <person name="McCowan C."/>
            <person name="Murphy C."/>
            <person name="Pearson M."/>
            <person name="Poon T.W."/>
            <person name="Priest M."/>
            <person name="Roberts A."/>
            <person name="Saif S."/>
            <person name="Shea T."/>
            <person name="Sisk P."/>
            <person name="Sykes S."/>
            <person name="Wortman J."/>
            <person name="Nusbaum C."/>
            <person name="Birren B."/>
        </authorList>
    </citation>
    <scope>NUCLEOTIDE SEQUENCE [LARGE SCALE GENOMIC DNA]</scope>
    <source>
        <strain evidence="12">FAR1</strain>
    </source>
</reference>
<evidence type="ECO:0000256" key="9">
    <source>
        <dbReference type="SAM" id="Phobius"/>
    </source>
</evidence>
<evidence type="ECO:0000256" key="1">
    <source>
        <dbReference type="ARBA" id="ARBA00004141"/>
    </source>
</evidence>
<dbReference type="GO" id="GO:0140359">
    <property type="term" value="F:ABC-type transporter activity"/>
    <property type="evidence" value="ECO:0007669"/>
    <property type="project" value="InterPro"/>
</dbReference>
<evidence type="ECO:0000313" key="12">
    <source>
        <dbReference type="Proteomes" id="UP000075886"/>
    </source>
</evidence>
<feature type="transmembrane region" description="Helical" evidence="9">
    <location>
        <begin position="321"/>
        <end position="343"/>
    </location>
</feature>
<sequence>MARSYVISKNHRQSVAIRHCELNASGRYIGVASAWSEIVSSGKKSRCVTWCELQVLKESHCWPCPGWCEMATSNWEKFVLLLWKNWILQKRHYIQTLFEILIPVLCCSILLLVRGLVDPEYIDQNTVFKPLETDRLTHLQELAEDKGFEFKLAYSPRNNLLDQIVQEAVSTLNANDPQQRLTYAAYADAREMESVLAESTFLAGVEFDDSWAGLTATDAVPDNLTFAVRFPAELRDDEFQFSNWLTNLLVVPFSPRLRNPELDDGGSPSYYNEGFLGIQGAISRALIGRRSPGVSLPTVHVQRYPYPPYYDDVILEALQQLLALIIVISFFYTYINTVKYITIEKEKQLKEAMKIMGLSNWLHWTAWFVKSLILLTVSLSLITILLCVPFSSAAIFENSDWTLIWFFFFVYSITTICFGFMISVFFSKANTAAGLAGILWFVSQLPFNVSQQNYDEMGTGAKLGMCLLHNSGMSLAMFLTVRLEATATGLRWSNLFEPATIDDGFSVGLVIVMMLVDAAIYLLIALYVEQVMPGEFGIARPWYFPFTKEFWCGNRTPARETLFNREDQHASSESRYIEQDPAGYAGVEIKQLRKVYKGNKAAVDGLSLRMYENQISVLLGHNGAGKTTTMSMLTGVFSPTSGTALINGHDIRTDIEGVRSSLGLCPQHNVLFDEMTVDEHLKFFSRLKGVPMVAVGEEIDKYLKLLELVDKRDAQSHTLSGGMKRKLAVGMALCGGSKVVLLDEPTSGMDPSARRALWNLLQKEKQHRTMLLSTHFMDEADVLGDRIAIMAEGKLKAVGSPFFLKKTFGVGYRLICVKDARCDKQRLLGILRKYIPDVKIDTDIGSELSFVLKEAYIDVFQRLLEDIEQQMESCGITSYGISLTTMEEVFLKAGSDSFDETGTHTNGTVVETSSSEYALDRLHLLTGKDLLFNQIQAQILKKFLSTIRAWIQLVMMFIIPIFFVCMTFIITRSISAGKDLPALEISMDDYGKAITVLERTNGDPARVDAYQKMFAAGADLVTIDEDMTEYIIRKSKEDISSVNTRYFVGATISSAGSSYVGWFNNKAFHTAPLALNLIYNAILRAECNQCQLNVINKPLPYRLDTQLKKLNTGLNAGFQLAFNTGFAMAFVSALYIMFYIKERTSRAKLLQFVSGTNVTMFWTVAFVWDYALFVVNSLVYIATVAIFQEEGWSTFEELGRAFLLLLFFGFATLPVTYLFSFLFSVSATGFVRMMFINVLSGAIFFTTVNILKFDGIDLNEVAEGLEWVFLFFPNFVLSHGLNNLNAASSTETSCRKFCELLGPQCVMGDMCAFRAQCCDLEVFSFGKFGIIRNLLFCLLIGCVSFGLLFAMEYGVLQRLFQRKRKPVPPSMEGPMHSEVDSDVLEEKRRIQNLSRADIDGQNLLLRDVTKYYGNFQAVNNLSIGIDHSECFGLLGINGAGKTTTFKMMTGDEEISSGDAWVKGISLRTDMNSAHQQIGYCPQFDALLEDLTGRETLRIFALLRGVRQKEVKNVSYILAEELNFAKHLDKRTKAYSGGNKRKLSTALALLGNPSVVYLDEPTTGMDPGAKRQFWDVICKVRSTGKSIVLTSHSMEECEALCTRLAIMVNGEFKCLGSTQHLKNKFSKGFLLTVKVARGTSDAQQKRVAGVKDFVMSRFTGAVLKEEYEDSLTFHIPVTDLKWSQMFGLMESSKQTLEIEDYALGQTSLEQVFLFFTKYQRVTDSLHKARTMASTSRWSKFVLLLWKNWIIQKRHYIQTLFEILIPVLCCAMLIIVRGLVDPEQVEESTIFERLPIGSLRDLDGVFPPVTFSLAYSPENAVLEKLLVDALEQETTNIRRVTLVPAENAREMESLLMQVNYIGGIEFPDGYANRTDLPRKLQFAVRLPSELRFTGWTFGNWRTNFMVVPFVQGLRNANQSDGGSPNYLREGFLTLQAAVSRAFIRRQQADFALPDVSLRRYPYPPYYEDLVLVAMERLLPMIILISFFYTCINTVKFITIEKEKQLKEAMKIMGLPNWLHWTAWFVRCLILLLITISLLVFLISANLTSNTDLSVIEYADWTVLWFFFFTFILVTICFCFMMSVFFNKANTAAGIAGLMWFLFAIPFNIAVQNYDEMAMGTKIASSLLSNTAMSFGIMNIIRLEGSQVGLQWSNLFSSPSMGDDFSVGLVIVMFLVDALLYLAIALYFEQIMPGEFGVAKPWNFLFTRDFWKRNRIEDGSTERQKMESSAYFEQEPSIDRAGVQIVNLRKVYGKKVAVEGLNLNMFDGQITVLLGHNGAGKTTTMSMLTGMFSPTSGTALVNGYDIRKDIEGVRFSLGLCPQHNVLFNELTVAEHLKFFSQLKGIAGGKTDEEIEKYVTLLELTDKRNAQSHTLSGGMKRKLGVGIALCGGSRVVLLDEPTSGMDPSARRALWDLIQKEKVGRTVLLSTHFMDEADVLGDRIAIMAEGKLRAIGSPFFLKKSLGAGYRLICVKEQQCDKQQVLAILRKYIPDVRIETDIGTELSFVLREDYLKVFRPMLEELEDRMASCGVSSYGISLTTMEEVFLRAGSDSHTTEQMASKDGNGYIDMNESSDSYSLEGLSLLDGSKRLFQQIYAQFYKKLLTTVRSWITLALQMAIPVLFVLLSYLIFLNSSAGRELPELPMDFDRYTGSLTVLETAPGQELATAAFRERFRREPPVHELVVIEEDMIGYILNKSSQDIATFNNRYWAGASLSSSICTAWFNNKAYHSAPLAVNLIYNALLQSVCPDCELLVSNKPLPYRLDTQLQRLETGANAGFQLAFNTGFAMAFVSALFILFYIKERTTRAKLLQFVSGVNVSLFWTISFLWDYLVFVVSSLCYIITLAIIQQDGWSSFDQLGRAFLVLLFYAFASLPVTYLFAFMFHVPATGFVKMMLLNVLSGTIFFTAVSLLRFDGIDLENVADVLEWIFLFFPSFVLTQSMNALNMVGGREALCQRACEQITICTEELKCLLVPQCCGTSAFTFDQQTGINRSLLFFTGIGVVSFVILLVVDYRVVKKVFSRKKGQPDFSASPSEGEVDSDVLEEKRRIASSNEGELASYNLVLKDLSKSYGKFVAVNKLSVGVRHSECFGLLGINGAGKTSTFKMMTGDENITSGDAWVNGINLRTDMNRVHKHIGYCPQFDALLEDLTGRETLHIFALMRGVRRREINGVSLTLAEELNFTKHLDKRTKAYSGGNKRKLSTALALLGNPSVVYLDEPTTGMDPGAKRQFWNVICKIRNSGKSIVLTSHSMEECEALCTRLAIMVNGEFKCLGSTQHLKNKFSEGFLLTVKTRRDLPDAVERVKSFVTQQFTGAVLKEEYQDSLTFHIARTDQRWSTMFGLMETSKTQLGIEDYALGQTTLEQVFLFFTKYQRATD</sequence>
<dbReference type="GO" id="GO:0005319">
    <property type="term" value="F:lipid transporter activity"/>
    <property type="evidence" value="ECO:0007669"/>
    <property type="project" value="TreeGrafter"/>
</dbReference>
<dbReference type="SMART" id="SM00382">
    <property type="entry name" value="AAA"/>
    <property type="match status" value="4"/>
</dbReference>
<keyword evidence="5" id="KW-0547">Nucleotide-binding</keyword>
<feature type="transmembrane region" description="Helical" evidence="9">
    <location>
        <begin position="2606"/>
        <end position="2627"/>
    </location>
</feature>
<feature type="domain" description="ABC transporter" evidence="10">
    <location>
        <begin position="3059"/>
        <end position="3289"/>
    </location>
</feature>
<dbReference type="VEuPathDB" id="VectorBase:AFAF007367"/>
<dbReference type="Proteomes" id="UP000075886">
    <property type="component" value="Unassembled WGS sequence"/>
</dbReference>
<dbReference type="GO" id="GO:0016020">
    <property type="term" value="C:membrane"/>
    <property type="evidence" value="ECO:0007669"/>
    <property type="project" value="UniProtKB-SubCell"/>
</dbReference>
<feature type="transmembrane region" description="Helical" evidence="9">
    <location>
        <begin position="2060"/>
        <end position="2083"/>
    </location>
</feature>
<dbReference type="FunFam" id="3.40.50.300:FF:000298">
    <property type="entry name" value="ATP-binding cassette sub-family A member 12"/>
    <property type="match status" value="2"/>
</dbReference>
<dbReference type="NCBIfam" id="NF010167">
    <property type="entry name" value="PRK13648.1"/>
    <property type="match status" value="4"/>
</dbReference>
<evidence type="ECO:0000256" key="3">
    <source>
        <dbReference type="ARBA" id="ARBA00022692"/>
    </source>
</evidence>
<feature type="transmembrane region" description="Helical" evidence="9">
    <location>
        <begin position="1161"/>
        <end position="1182"/>
    </location>
</feature>
<feature type="transmembrane region" description="Helical" evidence="9">
    <location>
        <begin position="2921"/>
        <end position="2938"/>
    </location>
</feature>
<dbReference type="GO" id="GO:0005524">
    <property type="term" value="F:ATP binding"/>
    <property type="evidence" value="ECO:0007669"/>
    <property type="project" value="UniProtKB-KW"/>
</dbReference>
<evidence type="ECO:0000256" key="8">
    <source>
        <dbReference type="ARBA" id="ARBA00023136"/>
    </source>
</evidence>
<feature type="transmembrane region" description="Helical" evidence="9">
    <location>
        <begin position="2856"/>
        <end position="2880"/>
    </location>
</feature>
<feature type="transmembrane region" description="Helical" evidence="9">
    <location>
        <begin position="1120"/>
        <end position="1140"/>
    </location>
</feature>
<dbReference type="PROSITE" id="PS50893">
    <property type="entry name" value="ABC_TRANSPORTER_2"/>
    <property type="match status" value="4"/>
</dbReference>
<feature type="transmembrane region" description="Helical" evidence="9">
    <location>
        <begin position="505"/>
        <end position="528"/>
    </location>
</feature>
<dbReference type="InterPro" id="IPR013525">
    <property type="entry name" value="ABC2_TM"/>
</dbReference>
<keyword evidence="4" id="KW-0677">Repeat</keyword>
<feature type="transmembrane region" description="Helical" evidence="9">
    <location>
        <begin position="2777"/>
        <end position="2797"/>
    </location>
</feature>
<dbReference type="InterPro" id="IPR056264">
    <property type="entry name" value="R2_ABCA1-4-like"/>
</dbReference>
<keyword evidence="2" id="KW-0813">Transport</keyword>
<evidence type="ECO:0000256" key="6">
    <source>
        <dbReference type="ARBA" id="ARBA00022840"/>
    </source>
</evidence>
<feature type="transmembrane region" description="Helical" evidence="9">
    <location>
        <begin position="1975"/>
        <end position="1995"/>
    </location>
</feature>
<feature type="transmembrane region" description="Helical" evidence="9">
    <location>
        <begin position="1330"/>
        <end position="1356"/>
    </location>
</feature>
<evidence type="ECO:0000313" key="11">
    <source>
        <dbReference type="EnsemblMetazoa" id="AFAF007367-PA"/>
    </source>
</evidence>
<dbReference type="FunFam" id="3.40.50.300:FF:000327">
    <property type="entry name" value="ATP-binding cassette sub-family A member 3"/>
    <property type="match status" value="2"/>
</dbReference>
<comment type="subcellular location">
    <subcellularLocation>
        <location evidence="1">Membrane</location>
        <topology evidence="1">Multi-pass membrane protein</topology>
    </subcellularLocation>
</comment>
<keyword evidence="8 9" id="KW-0472">Membrane</keyword>
<reference evidence="11" key="2">
    <citation type="submission" date="2020-05" db="UniProtKB">
        <authorList>
            <consortium name="EnsemblMetazoa"/>
        </authorList>
    </citation>
    <scope>IDENTIFICATION</scope>
    <source>
        <strain evidence="11">FAR1</strain>
    </source>
</reference>
<protein>
    <recommendedName>
        <fullName evidence="10">ABC transporter domain-containing protein</fullName>
    </recommendedName>
</protein>